<keyword evidence="10" id="KW-1185">Reference proteome</keyword>
<organism evidence="9 10">
    <name type="scientific">Neocallimastix californiae</name>
    <dbReference type="NCBI Taxonomy" id="1754190"/>
    <lineage>
        <taxon>Eukaryota</taxon>
        <taxon>Fungi</taxon>
        <taxon>Fungi incertae sedis</taxon>
        <taxon>Chytridiomycota</taxon>
        <taxon>Chytridiomycota incertae sedis</taxon>
        <taxon>Neocallimastigomycetes</taxon>
        <taxon>Neocallimastigales</taxon>
        <taxon>Neocallimastigaceae</taxon>
        <taxon>Neocallimastix</taxon>
    </lineage>
</organism>
<feature type="transmembrane region" description="Helical" evidence="7">
    <location>
        <begin position="485"/>
        <end position="504"/>
    </location>
</feature>
<evidence type="ECO:0000256" key="7">
    <source>
        <dbReference type="SAM" id="Phobius"/>
    </source>
</evidence>
<evidence type="ECO:0000256" key="3">
    <source>
        <dbReference type="ARBA" id="ARBA00022692"/>
    </source>
</evidence>
<evidence type="ECO:0000256" key="2">
    <source>
        <dbReference type="ARBA" id="ARBA00022448"/>
    </source>
</evidence>
<feature type="transmembrane region" description="Helical" evidence="7">
    <location>
        <begin position="229"/>
        <end position="248"/>
    </location>
</feature>
<evidence type="ECO:0000313" key="10">
    <source>
        <dbReference type="Proteomes" id="UP000193920"/>
    </source>
</evidence>
<dbReference type="AlphaFoldDB" id="A0A1Y2C124"/>
<dbReference type="PROSITE" id="PS50850">
    <property type="entry name" value="MFS"/>
    <property type="match status" value="1"/>
</dbReference>
<gene>
    <name evidence="9" type="ORF">LY90DRAFT_704109</name>
</gene>
<feature type="transmembrane region" description="Helical" evidence="7">
    <location>
        <begin position="524"/>
        <end position="551"/>
    </location>
</feature>
<dbReference type="GO" id="GO:0016020">
    <property type="term" value="C:membrane"/>
    <property type="evidence" value="ECO:0007669"/>
    <property type="project" value="UniProtKB-SubCell"/>
</dbReference>
<evidence type="ECO:0000313" key="9">
    <source>
        <dbReference type="EMBL" id="ORY40604.1"/>
    </source>
</evidence>
<feature type="transmembrane region" description="Helical" evidence="7">
    <location>
        <begin position="103"/>
        <end position="125"/>
    </location>
</feature>
<dbReference type="EMBL" id="MCOG01000127">
    <property type="protein sequence ID" value="ORY40604.1"/>
    <property type="molecule type" value="Genomic_DNA"/>
</dbReference>
<dbReference type="Gene3D" id="1.20.1720.10">
    <property type="entry name" value="Multidrug resistance protein D"/>
    <property type="match status" value="1"/>
</dbReference>
<comment type="caution">
    <text evidence="9">The sequence shown here is derived from an EMBL/GenBank/DDBJ whole genome shotgun (WGS) entry which is preliminary data.</text>
</comment>
<feature type="compositionally biased region" description="Basic and acidic residues" evidence="6">
    <location>
        <begin position="65"/>
        <end position="77"/>
    </location>
</feature>
<keyword evidence="2" id="KW-0813">Transport</keyword>
<feature type="transmembrane region" description="Helical" evidence="7">
    <location>
        <begin position="389"/>
        <end position="408"/>
    </location>
</feature>
<keyword evidence="3 7" id="KW-0812">Transmembrane</keyword>
<dbReference type="SUPFAM" id="SSF103473">
    <property type="entry name" value="MFS general substrate transporter"/>
    <property type="match status" value="1"/>
</dbReference>
<feature type="compositionally biased region" description="Polar residues" evidence="6">
    <location>
        <begin position="32"/>
        <end position="42"/>
    </location>
</feature>
<evidence type="ECO:0000256" key="4">
    <source>
        <dbReference type="ARBA" id="ARBA00022989"/>
    </source>
</evidence>
<dbReference type="InterPro" id="IPR011701">
    <property type="entry name" value="MFS"/>
</dbReference>
<feature type="region of interest" description="Disordered" evidence="6">
    <location>
        <begin position="1"/>
        <end position="77"/>
    </location>
</feature>
<evidence type="ECO:0000256" key="1">
    <source>
        <dbReference type="ARBA" id="ARBA00004141"/>
    </source>
</evidence>
<dbReference type="PANTHER" id="PTHR42718:SF9">
    <property type="entry name" value="MAJOR FACILITATOR SUPERFAMILY MULTIDRUG TRANSPORTER MFSC"/>
    <property type="match status" value="1"/>
</dbReference>
<feature type="transmembrane region" description="Helical" evidence="7">
    <location>
        <begin position="287"/>
        <end position="306"/>
    </location>
</feature>
<feature type="transmembrane region" description="Helical" evidence="7">
    <location>
        <begin position="254"/>
        <end position="275"/>
    </location>
</feature>
<protein>
    <submittedName>
        <fullName evidence="9">MFS general substrate transporter</fullName>
    </submittedName>
</protein>
<dbReference type="PRINTS" id="PR01036">
    <property type="entry name" value="TCRTETB"/>
</dbReference>
<feature type="transmembrane region" description="Helical" evidence="7">
    <location>
        <begin position="137"/>
        <end position="160"/>
    </location>
</feature>
<feature type="transmembrane region" description="Helical" evidence="7">
    <location>
        <begin position="312"/>
        <end position="335"/>
    </location>
</feature>
<dbReference type="GO" id="GO:0022857">
    <property type="term" value="F:transmembrane transporter activity"/>
    <property type="evidence" value="ECO:0007669"/>
    <property type="project" value="InterPro"/>
</dbReference>
<reference evidence="9 10" key="1">
    <citation type="submission" date="2016-08" db="EMBL/GenBank/DDBJ databases">
        <title>A Parts List for Fungal Cellulosomes Revealed by Comparative Genomics.</title>
        <authorList>
            <consortium name="DOE Joint Genome Institute"/>
            <person name="Haitjema C.H."/>
            <person name="Gilmore S.P."/>
            <person name="Henske J.K."/>
            <person name="Solomon K.V."/>
            <person name="De Groot R."/>
            <person name="Kuo A."/>
            <person name="Mondo S.J."/>
            <person name="Salamov A.A."/>
            <person name="Labutti K."/>
            <person name="Zhao Z."/>
            <person name="Chiniquy J."/>
            <person name="Barry K."/>
            <person name="Brewer H.M."/>
            <person name="Purvine S.O."/>
            <person name="Wright A.T."/>
            <person name="Boxma B."/>
            <person name="Van Alen T."/>
            <person name="Hackstein J.H."/>
            <person name="Baker S.E."/>
            <person name="Grigoriev I.V."/>
            <person name="O'Malley M.A."/>
        </authorList>
    </citation>
    <scope>NUCLEOTIDE SEQUENCE [LARGE SCALE GENOMIC DNA]</scope>
    <source>
        <strain evidence="9 10">G1</strain>
    </source>
</reference>
<dbReference type="Gene3D" id="1.20.1250.20">
    <property type="entry name" value="MFS general substrate transporter like domains"/>
    <property type="match status" value="1"/>
</dbReference>
<feature type="transmembrane region" description="Helical" evidence="7">
    <location>
        <begin position="446"/>
        <end position="464"/>
    </location>
</feature>
<feature type="transmembrane region" description="Helical" evidence="7">
    <location>
        <begin position="355"/>
        <end position="383"/>
    </location>
</feature>
<dbReference type="InterPro" id="IPR020846">
    <property type="entry name" value="MFS_dom"/>
</dbReference>
<feature type="transmembrane region" description="Helical" evidence="7">
    <location>
        <begin position="420"/>
        <end position="440"/>
    </location>
</feature>
<keyword evidence="4 7" id="KW-1133">Transmembrane helix</keyword>
<dbReference type="Proteomes" id="UP000193920">
    <property type="component" value="Unassembled WGS sequence"/>
</dbReference>
<comment type="subcellular location">
    <subcellularLocation>
        <location evidence="1">Membrane</location>
        <topology evidence="1">Multi-pass membrane protein</topology>
    </subcellularLocation>
</comment>
<dbReference type="PANTHER" id="PTHR42718">
    <property type="entry name" value="MAJOR FACILITATOR SUPERFAMILY MULTIDRUG TRANSPORTER MFSC"/>
    <property type="match status" value="1"/>
</dbReference>
<proteinExistence type="predicted"/>
<dbReference type="InterPro" id="IPR036259">
    <property type="entry name" value="MFS_trans_sf"/>
</dbReference>
<evidence type="ECO:0000256" key="6">
    <source>
        <dbReference type="SAM" id="MobiDB-lite"/>
    </source>
</evidence>
<keyword evidence="5 7" id="KW-0472">Membrane</keyword>
<accession>A0A1Y2C124</accession>
<dbReference type="OrthoDB" id="2132020at2759"/>
<evidence type="ECO:0000256" key="5">
    <source>
        <dbReference type="ARBA" id="ARBA00023136"/>
    </source>
</evidence>
<sequence>MDGNINENELGVKQPEMEKLNNNINGEEDLPDSTQNDNTNMDGNDLPIEVKIKNNDDDDDDDNEDAVKENKNDSNQKMMGDDHVVIRKVGGGGPEEPKFISMLLTIIPVLFFTTLNESVATVMYNDLIIDLHKSITTIQWVTTGFVLVLAIGMVFSAFIAKHFHLRTIFFSGVLFFIGGSVICVFANSFILLLIGRIIQGVGTALLMPQISNIVIIMSPRNRLGFYNGLTMLVIITGNALGPTISGLITRYLGWRYVFAILIPIPLIGGIVGIWTMGNVIEQEPFHLDIPSVLLAILGYGGISFGLGNSGTYGFGSLIVIISLVVGILCLISFFVWENYCSHPIVCVKNMGRPFFIINIFLSTINSSTLIGWLAILPFIIQIYLGKSVAISGISLLPGGLLNAFLNIAAGKLYDSFRFKYAPFGFLFVIISSSFLFVMSINDEIKLYIIIVGYICLNLGIPIIMSIYTSSSLTCMPPQSSPHAAAVFHSFFQLSGSLGSAIYVALLNNFSDVSFCESRHPLINGATICFLLTLSINVVCLMVAVAWSIYYFKDHDNQGNPKQKNKIYP</sequence>
<dbReference type="Pfam" id="PF07690">
    <property type="entry name" value="MFS_1"/>
    <property type="match status" value="1"/>
</dbReference>
<dbReference type="STRING" id="1754190.A0A1Y2C124"/>
<name>A0A1Y2C124_9FUNG</name>
<feature type="transmembrane region" description="Helical" evidence="7">
    <location>
        <begin position="167"/>
        <end position="191"/>
    </location>
</feature>
<evidence type="ECO:0000259" key="8">
    <source>
        <dbReference type="PROSITE" id="PS50850"/>
    </source>
</evidence>
<feature type="domain" description="Major facilitator superfamily (MFS) profile" evidence="8">
    <location>
        <begin position="102"/>
        <end position="555"/>
    </location>
</feature>